<evidence type="ECO:0000313" key="3">
    <source>
        <dbReference type="Proteomes" id="UP001321473"/>
    </source>
</evidence>
<dbReference type="AlphaFoldDB" id="A0AAQ4EPZ1"/>
<evidence type="ECO:0000256" key="1">
    <source>
        <dbReference type="SAM" id="MobiDB-lite"/>
    </source>
</evidence>
<comment type="caution">
    <text evidence="2">The sequence shown here is derived from an EMBL/GenBank/DDBJ whole genome shotgun (WGS) entry which is preliminary data.</text>
</comment>
<proteinExistence type="predicted"/>
<name>A0AAQ4EPZ1_AMBAM</name>
<keyword evidence="3" id="KW-1185">Reference proteome</keyword>
<accession>A0AAQ4EPZ1</accession>
<organism evidence="2 3">
    <name type="scientific">Amblyomma americanum</name>
    <name type="common">Lone star tick</name>
    <dbReference type="NCBI Taxonomy" id="6943"/>
    <lineage>
        <taxon>Eukaryota</taxon>
        <taxon>Metazoa</taxon>
        <taxon>Ecdysozoa</taxon>
        <taxon>Arthropoda</taxon>
        <taxon>Chelicerata</taxon>
        <taxon>Arachnida</taxon>
        <taxon>Acari</taxon>
        <taxon>Parasitiformes</taxon>
        <taxon>Ixodida</taxon>
        <taxon>Ixodoidea</taxon>
        <taxon>Ixodidae</taxon>
        <taxon>Amblyomminae</taxon>
        <taxon>Amblyomma</taxon>
    </lineage>
</organism>
<evidence type="ECO:0000313" key="2">
    <source>
        <dbReference type="EMBL" id="KAK8776832.1"/>
    </source>
</evidence>
<sequence>MLSQGFSDDVRIFPFRPLKKLVVVSTSGIFSLLTHPEMDSHRTGHKRTNSTMITGQQQHALQDELL</sequence>
<dbReference type="EMBL" id="JARKHS020012529">
    <property type="protein sequence ID" value="KAK8776832.1"/>
    <property type="molecule type" value="Genomic_DNA"/>
</dbReference>
<protein>
    <submittedName>
        <fullName evidence="2">Uncharacterized protein</fullName>
    </submittedName>
</protein>
<feature type="region of interest" description="Disordered" evidence="1">
    <location>
        <begin position="38"/>
        <end position="66"/>
    </location>
</feature>
<gene>
    <name evidence="2" type="ORF">V5799_029827</name>
</gene>
<reference evidence="2 3" key="1">
    <citation type="journal article" date="2023" name="Arcadia Sci">
        <title>De novo assembly of a long-read Amblyomma americanum tick genome.</title>
        <authorList>
            <person name="Chou S."/>
            <person name="Poskanzer K.E."/>
            <person name="Rollins M."/>
            <person name="Thuy-Boun P.S."/>
        </authorList>
    </citation>
    <scope>NUCLEOTIDE SEQUENCE [LARGE SCALE GENOMIC DNA]</scope>
    <source>
        <strain evidence="2">F_SG_1</strain>
        <tissue evidence="2">Salivary glands</tissue>
    </source>
</reference>
<dbReference type="Proteomes" id="UP001321473">
    <property type="component" value="Unassembled WGS sequence"/>
</dbReference>
<feature type="compositionally biased region" description="Polar residues" evidence="1">
    <location>
        <begin position="49"/>
        <end position="60"/>
    </location>
</feature>